<reference evidence="2" key="4">
    <citation type="submission" date="2016-09" db="EMBL/GenBank/DDBJ databases">
        <authorList>
            <person name="Pfeiffer F."/>
        </authorList>
    </citation>
    <scope>NUCLEOTIDE SEQUENCE</scope>
    <source>
        <strain evidence="2">ATCC 43099</strain>
    </source>
</reference>
<dbReference type="HOGENOM" id="CLU_159738_2_0_2"/>
<sequence length="90" mass="9943">MGESSETIEVSLRDENRNSKPSLVTTEAIATFEEVEPESLSIDRGIRLYDHVDPDALDKLVSGDGDVSVRLDIEGYQVEMTNSKLTVEEA</sequence>
<dbReference type="RefSeq" id="WP_004216887.1">
    <property type="nucleotide sequence ID" value="NC_013922.1"/>
</dbReference>
<organism evidence="2 4">
    <name type="scientific">Natrialba magadii (strain ATCC 43099 / DSM 3394 / CCM 3739 / CIP 104546 / IAM 13178 / JCM 8861 / NBRC 102185 / NCIMB 2190 / MS3)</name>
    <name type="common">Natronobacterium magadii</name>
    <dbReference type="NCBI Taxonomy" id="547559"/>
    <lineage>
        <taxon>Archaea</taxon>
        <taxon>Methanobacteriati</taxon>
        <taxon>Methanobacteriota</taxon>
        <taxon>Stenosarchaea group</taxon>
        <taxon>Halobacteria</taxon>
        <taxon>Halobacteriales</taxon>
        <taxon>Natrialbaceae</taxon>
        <taxon>Natrialba</taxon>
    </lineage>
</organism>
<protein>
    <recommendedName>
        <fullName evidence="1">Halobacterial output domain-containing protein</fullName>
    </recommendedName>
</protein>
<dbReference type="InterPro" id="IPR040624">
    <property type="entry name" value="HalOD1"/>
</dbReference>
<proteinExistence type="predicted"/>
<evidence type="ECO:0000313" key="2">
    <source>
        <dbReference type="EMBL" id="ADD04625.1"/>
    </source>
</evidence>
<dbReference type="GeneID" id="8823872"/>
<dbReference type="EMBL" id="AOHS01000056">
    <property type="protein sequence ID" value="ELY25280.1"/>
    <property type="molecule type" value="Genomic_DNA"/>
</dbReference>
<accession>D3SRC0</accession>
<reference evidence="2 4" key="2">
    <citation type="journal article" date="2012" name="BMC Genomics">
        <title>A comparative genomics perspective on the genetic content of the alkaliphilic haloarchaeon Natrialba magadii ATCC 43099T.</title>
        <authorList>
            <person name="Siddaramappa S."/>
            <person name="Challacombe J.F."/>
            <person name="Decastro R.E."/>
            <person name="Pfeiffer F."/>
            <person name="Sastre D.E."/>
            <person name="Gimenez M.I."/>
            <person name="Paggi R.A."/>
            <person name="Detter J.C."/>
            <person name="Davenport K.W."/>
            <person name="Goodwin L.A."/>
            <person name="Kyrpides N."/>
            <person name="Tapia R."/>
            <person name="Pitluck S."/>
            <person name="Lucas S."/>
            <person name="Woyke T."/>
            <person name="Maupin-Furlow J.A."/>
        </authorList>
    </citation>
    <scope>NUCLEOTIDE SEQUENCE [LARGE SCALE GENOMIC DNA]</scope>
    <source>
        <strain evidence="2">ATCC 43099</strain>
        <strain evidence="4">ATCC 43099 / DSM 3394 / CCM 3739 / CIP 104546 / IAM 13178 / JCM 8861 / NBRC 102185 / NCIMB 2190 / MS3</strain>
    </source>
</reference>
<dbReference type="AlphaFoldDB" id="D3SRC0"/>
<dbReference type="EMBL" id="CP001932">
    <property type="protein sequence ID" value="ADD04625.1"/>
    <property type="molecule type" value="Genomic_DNA"/>
</dbReference>
<dbReference type="Proteomes" id="UP000001879">
    <property type="component" value="Chromosome"/>
</dbReference>
<reference evidence="3 5" key="3">
    <citation type="journal article" date="2014" name="PLoS Genet.">
        <title>Phylogenetically driven sequencing of extremely halophilic archaea reveals strategies for static and dynamic osmo-response.</title>
        <authorList>
            <person name="Becker E.A."/>
            <person name="Seitzer P.M."/>
            <person name="Tritt A."/>
            <person name="Larsen D."/>
            <person name="Krusor M."/>
            <person name="Yao A.I."/>
            <person name="Wu D."/>
            <person name="Madern D."/>
            <person name="Eisen J.A."/>
            <person name="Darling A.E."/>
            <person name="Facciotti M.T."/>
        </authorList>
    </citation>
    <scope>NUCLEOTIDE SEQUENCE [LARGE SCALE GENOMIC DNA]</scope>
    <source>
        <strain evidence="5">ATCC 43099 / DSM 3394 / CCM 3739 / CIP 104546 / IAM 13178 / JCM 8861 / NBRC 102185 / NCIMB 2190 / MS3</strain>
        <strain evidence="3">MS-3</strain>
    </source>
</reference>
<evidence type="ECO:0000313" key="4">
    <source>
        <dbReference type="Proteomes" id="UP000001879"/>
    </source>
</evidence>
<feature type="domain" description="Halobacterial output" evidence="1">
    <location>
        <begin position="19"/>
        <end position="83"/>
    </location>
</feature>
<dbReference type="Pfam" id="PF18545">
    <property type="entry name" value="HalOD1"/>
    <property type="match status" value="1"/>
</dbReference>
<name>D3SRC0_NATMM</name>
<evidence type="ECO:0000259" key="1">
    <source>
        <dbReference type="Pfam" id="PF18545"/>
    </source>
</evidence>
<dbReference type="KEGG" id="nmg:Nmag_1041"/>
<reference evidence="4" key="1">
    <citation type="submission" date="2010-02" db="EMBL/GenBank/DDBJ databases">
        <title>Complete sequence of chromosome of Natrialba magadii ATCC 43099.</title>
        <authorList>
            <consortium name="US DOE Joint Genome Institute"/>
            <person name="Lucas S."/>
            <person name="Copeland A."/>
            <person name="Lapidus A."/>
            <person name="Cheng J.-F."/>
            <person name="Bruce D."/>
            <person name="Goodwin L."/>
            <person name="Pitluck S."/>
            <person name="Davenport K."/>
            <person name="Saunders E."/>
            <person name="Detter J.C."/>
            <person name="Han C."/>
            <person name="Tapia R."/>
            <person name="Land M."/>
            <person name="Hauser L."/>
            <person name="Kyrpides N."/>
            <person name="Mikhailova N."/>
            <person name="De Castro R.E."/>
            <person name="Maupin-Furlow J.A."/>
            <person name="Woyke T."/>
        </authorList>
    </citation>
    <scope>NUCLEOTIDE SEQUENCE [LARGE SCALE GENOMIC DNA]</scope>
    <source>
        <strain evidence="4">ATCC 43099 / DSM 3394 / CCM 3739 / CIP 104546 / IAM 13178 / JCM 8861 / NBRC 102185 / NCIMB 2190 / MS3</strain>
    </source>
</reference>
<evidence type="ECO:0000313" key="5">
    <source>
        <dbReference type="Proteomes" id="UP000011543"/>
    </source>
</evidence>
<dbReference type="Proteomes" id="UP000011543">
    <property type="component" value="Unassembled WGS sequence"/>
</dbReference>
<dbReference type="OrthoDB" id="271604at2157"/>
<keyword evidence="4" id="KW-1185">Reference proteome</keyword>
<dbReference type="PaxDb" id="547559-Nmag_1041"/>
<dbReference type="eggNOG" id="arCOG09008">
    <property type="taxonomic scope" value="Archaea"/>
</dbReference>
<evidence type="ECO:0000313" key="3">
    <source>
        <dbReference type="EMBL" id="ELY25280.1"/>
    </source>
</evidence>
<gene>
    <name evidence="2" type="ordered locus">Nmag_1041</name>
    <name evidence="3" type="ORF">C500_17721</name>
</gene>